<accession>A0A9Q0MM23</accession>
<organism evidence="3 4">
    <name type="scientific">Pseudolycoriella hygida</name>
    <dbReference type="NCBI Taxonomy" id="35572"/>
    <lineage>
        <taxon>Eukaryota</taxon>
        <taxon>Metazoa</taxon>
        <taxon>Ecdysozoa</taxon>
        <taxon>Arthropoda</taxon>
        <taxon>Hexapoda</taxon>
        <taxon>Insecta</taxon>
        <taxon>Pterygota</taxon>
        <taxon>Neoptera</taxon>
        <taxon>Endopterygota</taxon>
        <taxon>Diptera</taxon>
        <taxon>Nematocera</taxon>
        <taxon>Sciaroidea</taxon>
        <taxon>Sciaridae</taxon>
        <taxon>Pseudolycoriella</taxon>
    </lineage>
</organism>
<feature type="non-terminal residue" evidence="3">
    <location>
        <position position="516"/>
    </location>
</feature>
<dbReference type="GO" id="GO:0005524">
    <property type="term" value="F:ATP binding"/>
    <property type="evidence" value="ECO:0007669"/>
    <property type="project" value="InterPro"/>
</dbReference>
<evidence type="ECO:0000256" key="1">
    <source>
        <dbReference type="ARBA" id="ARBA00009670"/>
    </source>
</evidence>
<dbReference type="GO" id="GO:0004672">
    <property type="term" value="F:protein kinase activity"/>
    <property type="evidence" value="ECO:0007669"/>
    <property type="project" value="InterPro"/>
</dbReference>
<dbReference type="InterPro" id="IPR011009">
    <property type="entry name" value="Kinase-like_dom_sf"/>
</dbReference>
<dbReference type="Proteomes" id="UP001151699">
    <property type="component" value="Unassembled WGS sequence"/>
</dbReference>
<keyword evidence="3" id="KW-0418">Kinase</keyword>
<dbReference type="Gene3D" id="1.10.510.10">
    <property type="entry name" value="Transferase(Phosphotransferase) domain 1"/>
    <property type="match status" value="1"/>
</dbReference>
<sequence>MWPLKRLAKYTIVGGAATATGVSLHANDYDLNSLGIIRLSRAVITVYNIGWAYKSRLYRKEWDKSSEEYQQEKSKTHLLAAQKLLNLICVNKGVYIKVGQHIGSLDYLLPPEYVSTMKVLHSNAPKNPVEDLFKVIRQDLKVNPEDLFESFDPEPLGTASLAQVHKATLKTGEKVAVKVQHPFVKGNSIVDMKTMEYLCKVMAWVFPDFKMQWLVDETKKNLPKELNFLHEGENAEKAAKMFQNYKWLKVPKIYWELSTQRVLTMDFLEGGQVNDLEYIESNKIDPFEVANKIGQLYSNMIFTNGFVHSDPHPGNILLKKTPKGVDIILLDHGLYATLTDQFRYNYSKLWLSILKTDRDGMRSHSQSLGIKRELYPLFACMLTGRAWESVMAGIDKIKHSSKEKETLQNTTGLVLPHISDILEHVDRQMLLVLKTNDLIRNIESTLGTQNRMTSFLVMSKCCVKSVFRQDKLVSRTKWSHFKITLWENWTIFKLNIYYLYLGLKNFNFFSSIKQLV</sequence>
<dbReference type="EMBL" id="WJQU01002786">
    <property type="protein sequence ID" value="KAJ6630495.1"/>
    <property type="molecule type" value="Genomic_DNA"/>
</dbReference>
<dbReference type="GO" id="GO:0007005">
    <property type="term" value="P:mitochondrion organization"/>
    <property type="evidence" value="ECO:0007669"/>
    <property type="project" value="TreeGrafter"/>
</dbReference>
<feature type="domain" description="Protein kinase" evidence="2">
    <location>
        <begin position="150"/>
        <end position="463"/>
    </location>
</feature>
<dbReference type="Pfam" id="PF03109">
    <property type="entry name" value="ABC1"/>
    <property type="match status" value="1"/>
</dbReference>
<dbReference type="SMART" id="SM00220">
    <property type="entry name" value="S_TKc"/>
    <property type="match status" value="1"/>
</dbReference>
<gene>
    <name evidence="3" type="primary">Adck1</name>
    <name evidence="3" type="ORF">Bhyg_16051</name>
</gene>
<reference evidence="3" key="1">
    <citation type="submission" date="2022-07" db="EMBL/GenBank/DDBJ databases">
        <authorList>
            <person name="Trinca V."/>
            <person name="Uliana J.V.C."/>
            <person name="Torres T.T."/>
            <person name="Ward R.J."/>
            <person name="Monesi N."/>
        </authorList>
    </citation>
    <scope>NUCLEOTIDE SEQUENCE</scope>
    <source>
        <strain evidence="3">HSMRA1968</strain>
        <tissue evidence="3">Whole embryos</tissue>
    </source>
</reference>
<dbReference type="InterPro" id="IPR051130">
    <property type="entry name" value="Mito_struct-func_regulator"/>
</dbReference>
<proteinExistence type="inferred from homology"/>
<keyword evidence="4" id="KW-1185">Reference proteome</keyword>
<name>A0A9Q0MM23_9DIPT</name>
<comment type="caution">
    <text evidence="3">The sequence shown here is derived from an EMBL/GenBank/DDBJ whole genome shotgun (WGS) entry which is preliminary data.</text>
</comment>
<protein>
    <submittedName>
        <fullName evidence="3">AarF domain-containing kinase 1</fullName>
    </submittedName>
</protein>
<dbReference type="PANTHER" id="PTHR43173">
    <property type="entry name" value="ABC1 FAMILY PROTEIN"/>
    <property type="match status" value="1"/>
</dbReference>
<dbReference type="CDD" id="cd13969">
    <property type="entry name" value="ADCK1-like"/>
    <property type="match status" value="1"/>
</dbReference>
<comment type="similarity">
    <text evidence="1">Belongs to the protein kinase superfamily. ADCK protein kinase family.</text>
</comment>
<dbReference type="InterPro" id="IPR004147">
    <property type="entry name" value="ABC1_dom"/>
</dbReference>
<dbReference type="GO" id="GO:0055088">
    <property type="term" value="P:lipid homeostasis"/>
    <property type="evidence" value="ECO:0007669"/>
    <property type="project" value="TreeGrafter"/>
</dbReference>
<dbReference type="PANTHER" id="PTHR43173:SF19">
    <property type="entry name" value="AARF DOMAIN-CONTAINING PROTEIN KINASE 1"/>
    <property type="match status" value="1"/>
</dbReference>
<dbReference type="GO" id="GO:0005743">
    <property type="term" value="C:mitochondrial inner membrane"/>
    <property type="evidence" value="ECO:0007669"/>
    <property type="project" value="TreeGrafter"/>
</dbReference>
<dbReference type="AlphaFoldDB" id="A0A9Q0MM23"/>
<evidence type="ECO:0000259" key="2">
    <source>
        <dbReference type="SMART" id="SM00220"/>
    </source>
</evidence>
<dbReference type="InterPro" id="IPR000719">
    <property type="entry name" value="Prot_kinase_dom"/>
</dbReference>
<keyword evidence="3" id="KW-0808">Transferase</keyword>
<dbReference type="SUPFAM" id="SSF56112">
    <property type="entry name" value="Protein kinase-like (PK-like)"/>
    <property type="match status" value="1"/>
</dbReference>
<dbReference type="OrthoDB" id="427480at2759"/>
<dbReference type="InterPro" id="IPR045307">
    <property type="entry name" value="ADCK1_dom"/>
</dbReference>
<evidence type="ECO:0000313" key="4">
    <source>
        <dbReference type="Proteomes" id="UP001151699"/>
    </source>
</evidence>
<evidence type="ECO:0000313" key="3">
    <source>
        <dbReference type="EMBL" id="KAJ6630495.1"/>
    </source>
</evidence>